<dbReference type="InterPro" id="IPR008634">
    <property type="entry name" value="Gas-vesicle_GvpO"/>
</dbReference>
<accession>A0ABU3WWD7</accession>
<name>A0ABU3WWD7_9NOCA</name>
<keyword evidence="3" id="KW-1185">Reference proteome</keyword>
<protein>
    <submittedName>
        <fullName evidence="2">Gas vesicle protein</fullName>
    </submittedName>
</protein>
<dbReference type="Pfam" id="PF05800">
    <property type="entry name" value="GvpO"/>
    <property type="match status" value="1"/>
</dbReference>
<reference evidence="2 3" key="1">
    <citation type="submission" date="2019-10" db="EMBL/GenBank/DDBJ databases">
        <title>Draft Genome Assembly of Rhodococcus zopfii DSM44189.</title>
        <authorList>
            <person name="Sutton J.M."/>
            <person name="Akob D.M."/>
            <person name="Bushman T.J."/>
        </authorList>
    </citation>
    <scope>NUCLEOTIDE SEQUENCE [LARGE SCALE GENOMIC DNA]</scope>
    <source>
        <strain evidence="2 3">DSM 44189</strain>
    </source>
</reference>
<evidence type="ECO:0000256" key="1">
    <source>
        <dbReference type="SAM" id="MobiDB-lite"/>
    </source>
</evidence>
<feature type="compositionally biased region" description="Basic and acidic residues" evidence="1">
    <location>
        <begin position="1"/>
        <end position="17"/>
    </location>
</feature>
<gene>
    <name evidence="2" type="ORF">F8M49_25585</name>
</gene>
<comment type="caution">
    <text evidence="2">The sequence shown here is derived from an EMBL/GenBank/DDBJ whole genome shotgun (WGS) entry which is preliminary data.</text>
</comment>
<dbReference type="EMBL" id="WBMO01000005">
    <property type="protein sequence ID" value="MDV2477919.1"/>
    <property type="molecule type" value="Genomic_DNA"/>
</dbReference>
<evidence type="ECO:0000313" key="3">
    <source>
        <dbReference type="Proteomes" id="UP001275440"/>
    </source>
</evidence>
<feature type="region of interest" description="Disordered" evidence="1">
    <location>
        <begin position="1"/>
        <end position="26"/>
    </location>
</feature>
<sequence>MAERSTRRDSDGAREPESLPPLSAGEVARIAIEHLSELTTKEVQGATSVEPGDDGWTVEIEVIEDRRIPSSADMLALYEVELDPDGNLLSYRRTKRYGRGSTDLGKGGRT</sequence>
<evidence type="ECO:0000313" key="2">
    <source>
        <dbReference type="EMBL" id="MDV2477919.1"/>
    </source>
</evidence>
<organism evidence="2 3">
    <name type="scientific">Rhodococcus zopfii</name>
    <dbReference type="NCBI Taxonomy" id="43772"/>
    <lineage>
        <taxon>Bacteria</taxon>
        <taxon>Bacillati</taxon>
        <taxon>Actinomycetota</taxon>
        <taxon>Actinomycetes</taxon>
        <taxon>Mycobacteriales</taxon>
        <taxon>Nocardiaceae</taxon>
        <taxon>Rhodococcus</taxon>
    </lineage>
</organism>
<dbReference type="Proteomes" id="UP001275440">
    <property type="component" value="Unassembled WGS sequence"/>
</dbReference>
<proteinExistence type="predicted"/>